<feature type="region of interest" description="Disordered" evidence="8">
    <location>
        <begin position="393"/>
        <end position="424"/>
    </location>
</feature>
<dbReference type="Pfam" id="PF00096">
    <property type="entry name" value="zf-C2H2"/>
    <property type="match status" value="2"/>
</dbReference>
<feature type="domain" description="C2H2-type" evidence="9">
    <location>
        <begin position="922"/>
        <end position="945"/>
    </location>
</feature>
<feature type="compositionally biased region" description="Polar residues" evidence="8">
    <location>
        <begin position="1630"/>
        <end position="1650"/>
    </location>
</feature>
<protein>
    <recommendedName>
        <fullName evidence="9">C2H2-type domain-containing protein</fullName>
    </recommendedName>
</protein>
<feature type="compositionally biased region" description="Acidic residues" evidence="8">
    <location>
        <begin position="287"/>
        <end position="298"/>
    </location>
</feature>
<dbReference type="SMART" id="SM00355">
    <property type="entry name" value="ZnF_C2H2"/>
    <property type="match status" value="9"/>
</dbReference>
<feature type="region of interest" description="Disordered" evidence="8">
    <location>
        <begin position="1918"/>
        <end position="1938"/>
    </location>
</feature>
<comment type="subcellular location">
    <subcellularLocation>
        <location evidence="1">Nucleus</location>
    </subcellularLocation>
</comment>
<keyword evidence="4 7" id="KW-0863">Zinc-finger</keyword>
<evidence type="ECO:0000256" key="7">
    <source>
        <dbReference type="PROSITE-ProRule" id="PRU00042"/>
    </source>
</evidence>
<feature type="region of interest" description="Disordered" evidence="8">
    <location>
        <begin position="116"/>
        <end position="241"/>
    </location>
</feature>
<feature type="region of interest" description="Disordered" evidence="8">
    <location>
        <begin position="280"/>
        <end position="351"/>
    </location>
</feature>
<evidence type="ECO:0000256" key="3">
    <source>
        <dbReference type="ARBA" id="ARBA00022737"/>
    </source>
</evidence>
<dbReference type="GO" id="GO:0005634">
    <property type="term" value="C:nucleus"/>
    <property type="evidence" value="ECO:0007669"/>
    <property type="project" value="UniProtKB-SubCell"/>
</dbReference>
<feature type="compositionally biased region" description="Polar residues" evidence="8">
    <location>
        <begin position="404"/>
        <end position="414"/>
    </location>
</feature>
<feature type="compositionally biased region" description="Polar residues" evidence="8">
    <location>
        <begin position="497"/>
        <end position="525"/>
    </location>
</feature>
<evidence type="ECO:0000256" key="8">
    <source>
        <dbReference type="SAM" id="MobiDB-lite"/>
    </source>
</evidence>
<dbReference type="Ensembl" id="ENSEEET00000064798.1">
    <property type="protein sequence ID" value="ENSEEEP00000059765.1"/>
    <property type="gene ID" value="ENSEEEG00000025249.1"/>
</dbReference>
<evidence type="ECO:0000313" key="11">
    <source>
        <dbReference type="Proteomes" id="UP000314983"/>
    </source>
</evidence>
<dbReference type="FunFam" id="3.30.160.60:FF:000446">
    <property type="entry name" value="Zinc finger protein"/>
    <property type="match status" value="1"/>
</dbReference>
<feature type="region of interest" description="Disordered" evidence="8">
    <location>
        <begin position="1527"/>
        <end position="1556"/>
    </location>
</feature>
<feature type="region of interest" description="Disordered" evidence="8">
    <location>
        <begin position="2060"/>
        <end position="2125"/>
    </location>
</feature>
<feature type="compositionally biased region" description="Polar residues" evidence="8">
    <location>
        <begin position="134"/>
        <end position="152"/>
    </location>
</feature>
<dbReference type="PROSITE" id="PS00028">
    <property type="entry name" value="ZINC_FINGER_C2H2_1"/>
    <property type="match status" value="8"/>
</dbReference>
<evidence type="ECO:0000259" key="9">
    <source>
        <dbReference type="PROSITE" id="PS50157"/>
    </source>
</evidence>
<feature type="domain" description="C2H2-type" evidence="9">
    <location>
        <begin position="19"/>
        <end position="46"/>
    </location>
</feature>
<feature type="region of interest" description="Disordered" evidence="8">
    <location>
        <begin position="971"/>
        <end position="998"/>
    </location>
</feature>
<name>A0AAY5ES38_ELEEL</name>
<feature type="compositionally biased region" description="Acidic residues" evidence="8">
    <location>
        <begin position="485"/>
        <end position="494"/>
    </location>
</feature>
<feature type="region of interest" description="Disordered" evidence="8">
    <location>
        <begin position="1791"/>
        <end position="1880"/>
    </location>
</feature>
<feature type="compositionally biased region" description="Polar residues" evidence="8">
    <location>
        <begin position="1791"/>
        <end position="1822"/>
    </location>
</feature>
<feature type="domain" description="C2H2-type" evidence="9">
    <location>
        <begin position="2006"/>
        <end position="2033"/>
    </location>
</feature>
<proteinExistence type="predicted"/>
<accession>A0AAY5ES38</accession>
<dbReference type="Proteomes" id="UP000314983">
    <property type="component" value="Chromosome 1"/>
</dbReference>
<dbReference type="GeneTree" id="ENSGT00940000162287"/>
<dbReference type="PROSITE" id="PS50157">
    <property type="entry name" value="ZINC_FINGER_C2H2_2"/>
    <property type="match status" value="7"/>
</dbReference>
<dbReference type="InterPro" id="IPR013087">
    <property type="entry name" value="Znf_C2H2_type"/>
</dbReference>
<keyword evidence="2" id="KW-0479">Metal-binding</keyword>
<feature type="compositionally biased region" description="Basic and acidic residues" evidence="8">
    <location>
        <begin position="1538"/>
        <end position="1553"/>
    </location>
</feature>
<feature type="region of interest" description="Disordered" evidence="8">
    <location>
        <begin position="465"/>
        <end position="558"/>
    </location>
</feature>
<keyword evidence="3" id="KW-0677">Repeat</keyword>
<feature type="domain" description="C2H2-type" evidence="9">
    <location>
        <begin position="2034"/>
        <end position="2061"/>
    </location>
</feature>
<dbReference type="PANTHER" id="PTHR16515">
    <property type="entry name" value="PR DOMAIN ZINC FINGER PROTEIN"/>
    <property type="match status" value="1"/>
</dbReference>
<evidence type="ECO:0000256" key="1">
    <source>
        <dbReference type="ARBA" id="ARBA00004123"/>
    </source>
</evidence>
<feature type="compositionally biased region" description="Acidic residues" evidence="8">
    <location>
        <begin position="1845"/>
        <end position="1858"/>
    </location>
</feature>
<reference evidence="10" key="2">
    <citation type="submission" date="2025-08" db="UniProtKB">
        <authorList>
            <consortium name="Ensembl"/>
        </authorList>
    </citation>
    <scope>IDENTIFICATION</scope>
</reference>
<feature type="domain" description="C2H2-type" evidence="9">
    <location>
        <begin position="242"/>
        <end position="269"/>
    </location>
</feature>
<feature type="region of interest" description="Disordered" evidence="8">
    <location>
        <begin position="1952"/>
        <end position="1998"/>
    </location>
</feature>
<sequence>MRNNEAEVERARAGGHTLFQCSECKKVFARSCWLTFHLKSHERERVLARKERKQRQVPGSRMQRSVPQGSPEPTKEITKEATAENSKVHVLKKIFACPYCDKVFAREGWLGPHIRSHTSKTPQKSGIFPDNIIPGSTQRRTRRTIVSQSFQQLEEDTTEVKSVTEDSKRKNENSEKIKEQPKAKNVELNKNYTESERNSETKRIGNESERTIDKTNKIPDESKTISKEPSGGMGGIRSKKSYPCRQCGKVYLLAGCLKTHKKMHRRERILRLMEEQRQIERSAEGQSLEEEEEEEEENIGERKPKRSKRVLEIQQKLGKRRSTKKQHLDKSPQKNEDKPSDDQPAEAKSIEAATKAPGRCVCKHCGKVYARRNWLNLHILGHRKQMLALQQDSDEMQKNDDEQTSQGSSSTEDSAVQKGKDGGKASFPCPFCEKAFPRAMRLMVHMQIHSGEKPYPYRQRKEQFYGDLTRPRGPSSDSQEPAIENTDEREEDEGITVTRNQTSAVSQDHTSTTEPMETIQPQSVCTGRKLSLLPPQSAGAATTSHSTTHSRTDSKSVSNAISHFSLQPRIVLEPITAEPKHWTASGEDDFSVVSAGTSDVEQHQNVDVADAAKTNAIDYQVNPPQIPLENLNTYDYLDSQNPLSSISYTVLSETDDPDIVCVKLGSFCKSLENASFPPTLVKGEVESAEIEVEPELSGTQINSPSVKSGFTGTVYSVAKNGPPFSEPEKGSNDRALISDSNSTDIILTTVPEFLLAESSSSAMHQEADTEPVYMVVSDVDEDNNDDRDDDWLNVSNVLHEKKKRKMSTGSQMQIEQSGLKGTTISQSFQNPSSIEQVNGPLCKDPLNPALDKTAFVLAGAGAGAVDKTPVSSSEKATESVVFIPNETDEQSDHCGLLANKDKLVPTSIQQTEESCTDPKGWFTCVPCGLKLDSEGSLALHKKIHSLPGHTDKSSVFKKLKKNFKNNETKIKQPVGHMQTSEVGRDDSTDNPEISGERDSAMLVKVSADKPSEGCPDTDTSQSPRVASKALAVGKEPKKEKKPLYCRFCGKACRKIELHLKYDHSREPEVMEALRFSRTPEERKKLLSHLCSKEKTECDNTDVVRSGKAEDLVHCIFCKGSYMRNQFWKHALICEEKKTKELILNENNSSVFQPKPRLTQKTFEPESEKLIQDNICNTVQQTLPESLNVLLPETYPSTTQNSLTSNSPVAETASTVINPTPGPVMEDPPISYIGDSTVKMSIDSETSDPPILDSFPSAHMKVSIPDTGISIAKNINVELLGPPVLDSCHAAPEITQLELENPLPLNMGDGQEQKSPDSQCPPILESCHSTPQEVLDGECTCPLIDTGGILDIKQCTAELTSLPQFDARFDTAEQPLTSDFKSPSLLDPSNCDIHHNVGQHCQNPASQNLDCVRKCISSPESMDHPDITSSISAANKKIDRDAVPTTDSGDLQQTFDSEADAERTAMPKLGCTDSHLTPDQELEMIARPDTDKGHLDLESTNTLVPDCVGYETGDSIQVFESRENMASATETDSPPVLDHIPKETHETPGPETDRTYNPTKQMFDSQGHVRASVDEFGEVAIQDCDFKISLDSDTTTTVKRKWDNQSNAVKEDPKRSRLSNPLQKTSEECVASTSTETSEQTGPQTYTSNLTSLEDSEGNAKLYKTHYCFYCRKPCVRMTQHLQSMHPKEPDVAKALSYEKNSKERKQLLDLLRSKGDFLHNTDVVRSGEGSLVPSRQLATATSNEDYVLCIYCLELFSRRSVANHVQRCKQKYPDRAATSCSELLPITVSRSPIPTSNTGCTSENLKSAPESINSPLPDTSLSEELLKANPQSANAPNAGSSCIAGDEENPHEEYDGSLEGDQSIGSLEGDQSVGSLSETGHCGAQLDANIECTHSSPKYLGTSAEQVDLERGCDITSDTSLVTGQTGSDDTPDASQTGSDYVHKWSLCNHTDTNMSEEQKTEVEQSSQRVLERRRRSSRPHIQVNQPMRLDDDSDEESVSHSTKVHVCEHCNATFCSPYHLRRHVYTHTGERPYWCSQCNMGFIQKYRFRNHRMMHHGETQLSLDQELARSRKKRSLSGEKPANNELHQQPLDEHAAMSPELHNPDMERAASTDGDPEEPSQSYT</sequence>
<organism evidence="10 11">
    <name type="scientific">Electrophorus electricus</name>
    <name type="common">Electric eel</name>
    <name type="synonym">Gymnotus electricus</name>
    <dbReference type="NCBI Taxonomy" id="8005"/>
    <lineage>
        <taxon>Eukaryota</taxon>
        <taxon>Metazoa</taxon>
        <taxon>Chordata</taxon>
        <taxon>Craniata</taxon>
        <taxon>Vertebrata</taxon>
        <taxon>Euteleostomi</taxon>
        <taxon>Actinopterygii</taxon>
        <taxon>Neopterygii</taxon>
        <taxon>Teleostei</taxon>
        <taxon>Ostariophysi</taxon>
        <taxon>Gymnotiformes</taxon>
        <taxon>Gymnotoidei</taxon>
        <taxon>Gymnotidae</taxon>
        <taxon>Electrophorus</taxon>
    </lineage>
</organism>
<feature type="domain" description="C2H2-type" evidence="9">
    <location>
        <begin position="95"/>
        <end position="122"/>
    </location>
</feature>
<dbReference type="GO" id="GO:0010468">
    <property type="term" value="P:regulation of gene expression"/>
    <property type="evidence" value="ECO:0007669"/>
    <property type="project" value="TreeGrafter"/>
</dbReference>
<reference evidence="10 11" key="1">
    <citation type="submission" date="2020-05" db="EMBL/GenBank/DDBJ databases">
        <title>Electrophorus electricus (electric eel) genome, fEleEle1, primary haplotype.</title>
        <authorList>
            <person name="Myers G."/>
            <person name="Meyer A."/>
            <person name="Fedrigo O."/>
            <person name="Formenti G."/>
            <person name="Rhie A."/>
            <person name="Tracey A."/>
            <person name="Sims Y."/>
            <person name="Jarvis E.D."/>
        </authorList>
    </citation>
    <scope>NUCLEOTIDE SEQUENCE [LARGE SCALE GENOMIC DNA]</scope>
</reference>
<dbReference type="SUPFAM" id="SSF57667">
    <property type="entry name" value="beta-beta-alpha zinc fingers"/>
    <property type="match status" value="3"/>
</dbReference>
<dbReference type="InterPro" id="IPR050331">
    <property type="entry name" value="Zinc_finger"/>
</dbReference>
<feature type="region of interest" description="Disordered" evidence="8">
    <location>
        <begin position="1602"/>
        <end position="1650"/>
    </location>
</feature>
<gene>
    <name evidence="10" type="primary">LOC113569824</name>
</gene>
<dbReference type="PANTHER" id="PTHR16515:SF49">
    <property type="entry name" value="GASTRULA ZINC FINGER PROTEIN XLCGF49.1-LIKE-RELATED"/>
    <property type="match status" value="1"/>
</dbReference>
<evidence type="ECO:0000256" key="2">
    <source>
        <dbReference type="ARBA" id="ARBA00022723"/>
    </source>
</evidence>
<evidence type="ECO:0000256" key="5">
    <source>
        <dbReference type="ARBA" id="ARBA00022833"/>
    </source>
</evidence>
<keyword evidence="11" id="KW-1185">Reference proteome</keyword>
<evidence type="ECO:0000256" key="4">
    <source>
        <dbReference type="ARBA" id="ARBA00022771"/>
    </source>
</evidence>
<feature type="compositionally biased region" description="Polar residues" evidence="8">
    <location>
        <begin position="1829"/>
        <end position="1840"/>
    </location>
</feature>
<dbReference type="Gene3D" id="3.30.160.60">
    <property type="entry name" value="Classic Zinc Finger"/>
    <property type="match status" value="4"/>
</dbReference>
<feature type="region of interest" description="Disordered" evidence="8">
    <location>
        <begin position="46"/>
        <end position="81"/>
    </location>
</feature>
<dbReference type="GO" id="GO:0008270">
    <property type="term" value="F:zinc ion binding"/>
    <property type="evidence" value="ECO:0007669"/>
    <property type="project" value="UniProtKB-KW"/>
</dbReference>
<evidence type="ECO:0000313" key="10">
    <source>
        <dbReference type="Ensembl" id="ENSEEEP00000059765.1"/>
    </source>
</evidence>
<feature type="compositionally biased region" description="Basic and acidic residues" evidence="8">
    <location>
        <begin position="326"/>
        <end position="341"/>
    </location>
</feature>
<dbReference type="InterPro" id="IPR036236">
    <property type="entry name" value="Znf_C2H2_sf"/>
</dbReference>
<feature type="domain" description="C2H2-type" evidence="9">
    <location>
        <begin position="427"/>
        <end position="454"/>
    </location>
</feature>
<keyword evidence="5" id="KW-0862">Zinc</keyword>
<evidence type="ECO:0000256" key="6">
    <source>
        <dbReference type="ARBA" id="ARBA00023242"/>
    </source>
</evidence>
<feature type="compositionally biased region" description="Basic and acidic residues" evidence="8">
    <location>
        <begin position="158"/>
        <end position="226"/>
    </location>
</feature>
<reference evidence="10" key="3">
    <citation type="submission" date="2025-09" db="UniProtKB">
        <authorList>
            <consortium name="Ensembl"/>
        </authorList>
    </citation>
    <scope>IDENTIFICATION</scope>
</reference>
<keyword evidence="6" id="KW-0539">Nucleus</keyword>